<protein>
    <recommendedName>
        <fullName evidence="3">Methyl-accepting transducer domain-containing protein</fullName>
    </recommendedName>
</protein>
<organism evidence="4 5">
    <name type="scientific">Desulfomarina profundi</name>
    <dbReference type="NCBI Taxonomy" id="2772557"/>
    <lineage>
        <taxon>Bacteria</taxon>
        <taxon>Pseudomonadati</taxon>
        <taxon>Thermodesulfobacteriota</taxon>
        <taxon>Desulfobulbia</taxon>
        <taxon>Desulfobulbales</taxon>
        <taxon>Desulfobulbaceae</taxon>
        <taxon>Desulfomarina</taxon>
    </lineage>
</organism>
<evidence type="ECO:0000256" key="1">
    <source>
        <dbReference type="ARBA" id="ARBA00023224"/>
    </source>
</evidence>
<dbReference type="RefSeq" id="WP_228854050.1">
    <property type="nucleotide sequence ID" value="NZ_AP024086.1"/>
</dbReference>
<sequence length="722" mass="77685">MFSFVKRLVPSKVKTKLLSALGILITAIIAIPVGLSYKNTVDNAVSKAEQSLQYSIMQIRDKIVTEKIKELQLIAHTVAAMPSIQDNLMYQAREDLQNVTAPLFKELKKKVDLNVFHFHTPPATSFLRLQKPEKYGDDLSSFRKTVVQANKTGKDAVGIEVGRAGLSVRAVVPVKYLGRKHAGTVEFGAPINDHLVKEIKKLFGRDISVVVPDGDGFKYQAKTHSLTIPAKKYPFLRKILQKADDTVTVQRVKKNGSEFITAYLPLFDYSGKAVGILAVPEEIGGVLAAAKKNALVLVAIGFGVLVLIQGFVYYLFSRFIDQPIKKYITFLESASRGDLTGQVETGAIAHLNCSEKMQCGKEDCSMYGKEGFCWEEAGSAAEHIQCPKITSGEYSSCSECKGVFKLAVRDEFSELSAYMHAFVSNVRKLVGDVNKSSHSLSDSSDGLVQLSEQFDTSSRDTAKRAETVAVASEEMSSNMNSVSAATEEAAANVNVMTTATEEISSTVGEIQQSTLNAKGITGDAVTQAADIVKTVDALGSAAQDIGKVTETITEISGQTNLLALNATIEAARAGEAGKGFAVVANEIKDLAKQTAEATGEIKERIEGIQGSTELTVSGIRKISDIITEIDTIVSGIAVALEEQTATMSELTTNIVQAGEGIGEVSENVAQSSVVAQEISSDISQVTRAANEISDGSGGVRKNAEELRRLAVDLRNLIEKYKV</sequence>
<dbReference type="PANTHER" id="PTHR32089">
    <property type="entry name" value="METHYL-ACCEPTING CHEMOTAXIS PROTEIN MCPB"/>
    <property type="match status" value="1"/>
</dbReference>
<reference evidence="4" key="1">
    <citation type="submission" date="2020-09" db="EMBL/GenBank/DDBJ databases">
        <title>Desulfogranum mesoprofundum gen. nov., sp. nov., a novel mesophilic, sulfate-reducing chemolithoautotroph isolated from a deep-sea hydrothermal vent chimney in the Suiyo Seamount.</title>
        <authorList>
            <person name="Hashimoto Y."/>
            <person name="Nakagawa S."/>
        </authorList>
    </citation>
    <scope>NUCLEOTIDE SEQUENCE</scope>
    <source>
        <strain evidence="4">KT2</strain>
    </source>
</reference>
<dbReference type="CDD" id="cd11386">
    <property type="entry name" value="MCP_signal"/>
    <property type="match status" value="1"/>
</dbReference>
<dbReference type="InterPro" id="IPR004089">
    <property type="entry name" value="MCPsignal_dom"/>
</dbReference>
<evidence type="ECO:0000313" key="5">
    <source>
        <dbReference type="Proteomes" id="UP000826725"/>
    </source>
</evidence>
<dbReference type="SMART" id="SM00283">
    <property type="entry name" value="MA"/>
    <property type="match status" value="1"/>
</dbReference>
<dbReference type="InterPro" id="IPR029150">
    <property type="entry name" value="dCache_3"/>
</dbReference>
<proteinExistence type="predicted"/>
<dbReference type="Proteomes" id="UP000826725">
    <property type="component" value="Chromosome"/>
</dbReference>
<keyword evidence="2" id="KW-1133">Transmembrane helix</keyword>
<dbReference type="AlphaFoldDB" id="A0A8D5FQ01"/>
<evidence type="ECO:0000256" key="2">
    <source>
        <dbReference type="SAM" id="Phobius"/>
    </source>
</evidence>
<dbReference type="Pfam" id="PF00015">
    <property type="entry name" value="MCPsignal"/>
    <property type="match status" value="1"/>
</dbReference>
<keyword evidence="2" id="KW-0812">Transmembrane</keyword>
<feature type="transmembrane region" description="Helical" evidence="2">
    <location>
        <begin position="294"/>
        <end position="316"/>
    </location>
</feature>
<keyword evidence="1" id="KW-0807">Transducer</keyword>
<keyword evidence="2" id="KW-0472">Membrane</keyword>
<gene>
    <name evidence="4" type="ORF">DGMP_23130</name>
</gene>
<dbReference type="Pfam" id="PF14827">
    <property type="entry name" value="dCache_3"/>
    <property type="match status" value="1"/>
</dbReference>
<dbReference type="GO" id="GO:0007165">
    <property type="term" value="P:signal transduction"/>
    <property type="evidence" value="ECO:0007669"/>
    <property type="project" value="UniProtKB-KW"/>
</dbReference>
<name>A0A8D5FQ01_9BACT</name>
<dbReference type="GO" id="GO:0016020">
    <property type="term" value="C:membrane"/>
    <property type="evidence" value="ECO:0007669"/>
    <property type="project" value="InterPro"/>
</dbReference>
<keyword evidence="5" id="KW-1185">Reference proteome</keyword>
<evidence type="ECO:0000259" key="3">
    <source>
        <dbReference type="SMART" id="SM00283"/>
    </source>
</evidence>
<dbReference type="PANTHER" id="PTHR32089:SF112">
    <property type="entry name" value="LYSOZYME-LIKE PROTEIN-RELATED"/>
    <property type="match status" value="1"/>
</dbReference>
<accession>A0A8D5FQ01</accession>
<evidence type="ECO:0000313" key="4">
    <source>
        <dbReference type="EMBL" id="BCL61620.1"/>
    </source>
</evidence>
<dbReference type="KEGG" id="dbk:DGMP_23130"/>
<feature type="domain" description="Methyl-accepting transducer" evidence="3">
    <location>
        <begin position="460"/>
        <end position="721"/>
    </location>
</feature>
<dbReference type="EMBL" id="AP024086">
    <property type="protein sequence ID" value="BCL61620.1"/>
    <property type="molecule type" value="Genomic_DNA"/>
</dbReference>